<dbReference type="InterPro" id="IPR000422">
    <property type="entry name" value="DHBP_synthase_RibB"/>
</dbReference>
<dbReference type="EMBL" id="JADCUA010000002">
    <property type="protein sequence ID" value="KAH9842994.1"/>
    <property type="molecule type" value="Genomic_DNA"/>
</dbReference>
<dbReference type="PANTHER" id="PTHR21327">
    <property type="entry name" value="GTP CYCLOHYDROLASE II-RELATED"/>
    <property type="match status" value="1"/>
</dbReference>
<dbReference type="Pfam" id="PF00926">
    <property type="entry name" value="DHBP_synthase"/>
    <property type="match status" value="1"/>
</dbReference>
<gene>
    <name evidence="6" type="ORF">C8Q71DRAFT_853502</name>
</gene>
<comment type="pathway">
    <text evidence="1">Cofactor biosynthesis; riboflavin biosynthesis; 2-hydroxy-3-oxobutyl phosphate from D-ribulose 5-phosphate: step 1/1.</text>
</comment>
<dbReference type="PANTHER" id="PTHR21327:SF18">
    <property type="entry name" value="3,4-DIHYDROXY-2-BUTANONE 4-PHOSPHATE SYNTHASE"/>
    <property type="match status" value="1"/>
</dbReference>
<sequence length="174" mass="18836">MEGDSQPAPKLPRHSARPQAVDAPARAEFAFDGMEEALDAFGHGEFVVMMDDEGRENEGDLIIAASEGSTEKMAWMIKHTSGYICIALPGEWLDELAILMMVSDNQDPHRTAYSHSRLQTRCAHPSSSLAADRRLPHLPATPVAHPSCASSSCIPHRVASPVRTAPAFGLHASR</sequence>
<dbReference type="GeneID" id="72007681"/>
<dbReference type="Proteomes" id="UP000814176">
    <property type="component" value="Unassembled WGS sequence"/>
</dbReference>
<dbReference type="EC" id="4.1.99.12" evidence="2"/>
<feature type="region of interest" description="Disordered" evidence="5">
    <location>
        <begin position="1"/>
        <end position="23"/>
    </location>
</feature>
<accession>A0ABQ8KWT1</accession>
<dbReference type="InterPro" id="IPR017945">
    <property type="entry name" value="DHBP_synth_RibB-like_a/b_dom"/>
</dbReference>
<comment type="caution">
    <text evidence="6">The sequence shown here is derived from an EMBL/GenBank/DDBJ whole genome shotgun (WGS) entry which is preliminary data.</text>
</comment>
<evidence type="ECO:0000256" key="1">
    <source>
        <dbReference type="ARBA" id="ARBA00004904"/>
    </source>
</evidence>
<proteinExistence type="predicted"/>
<dbReference type="RefSeq" id="XP_047784041.1">
    <property type="nucleotide sequence ID" value="XM_047926949.1"/>
</dbReference>
<keyword evidence="7" id="KW-1185">Reference proteome</keyword>
<evidence type="ECO:0000313" key="7">
    <source>
        <dbReference type="Proteomes" id="UP000814176"/>
    </source>
</evidence>
<reference evidence="6 7" key="1">
    <citation type="journal article" date="2021" name="Environ. Microbiol.">
        <title>Gene family expansions and transcriptome signatures uncover fungal adaptations to wood decay.</title>
        <authorList>
            <person name="Hage H."/>
            <person name="Miyauchi S."/>
            <person name="Viragh M."/>
            <person name="Drula E."/>
            <person name="Min B."/>
            <person name="Chaduli D."/>
            <person name="Navarro D."/>
            <person name="Favel A."/>
            <person name="Norest M."/>
            <person name="Lesage-Meessen L."/>
            <person name="Balint B."/>
            <person name="Merenyi Z."/>
            <person name="de Eugenio L."/>
            <person name="Morin E."/>
            <person name="Martinez A.T."/>
            <person name="Baldrian P."/>
            <person name="Stursova M."/>
            <person name="Martinez M.J."/>
            <person name="Novotny C."/>
            <person name="Magnuson J.K."/>
            <person name="Spatafora J.W."/>
            <person name="Maurice S."/>
            <person name="Pangilinan J."/>
            <person name="Andreopoulos W."/>
            <person name="LaButti K."/>
            <person name="Hundley H."/>
            <person name="Na H."/>
            <person name="Kuo A."/>
            <person name="Barry K."/>
            <person name="Lipzen A."/>
            <person name="Henrissat B."/>
            <person name="Riley R."/>
            <person name="Ahrendt S."/>
            <person name="Nagy L.G."/>
            <person name="Grigoriev I.V."/>
            <person name="Martin F."/>
            <person name="Rosso M.N."/>
        </authorList>
    </citation>
    <scope>NUCLEOTIDE SEQUENCE [LARGE SCALE GENOMIC DNA]</scope>
    <source>
        <strain evidence="6 7">CIRM-BRFM 1785</strain>
    </source>
</reference>
<evidence type="ECO:0000313" key="6">
    <source>
        <dbReference type="EMBL" id="KAH9842994.1"/>
    </source>
</evidence>
<organism evidence="6 7">
    <name type="scientific">Rhodofomes roseus</name>
    <dbReference type="NCBI Taxonomy" id="34475"/>
    <lineage>
        <taxon>Eukaryota</taxon>
        <taxon>Fungi</taxon>
        <taxon>Dikarya</taxon>
        <taxon>Basidiomycota</taxon>
        <taxon>Agaricomycotina</taxon>
        <taxon>Agaricomycetes</taxon>
        <taxon>Polyporales</taxon>
        <taxon>Rhodofomes</taxon>
    </lineage>
</organism>
<keyword evidence="3" id="KW-0686">Riboflavin biosynthesis</keyword>
<dbReference type="Gene3D" id="3.90.870.10">
    <property type="entry name" value="DHBP synthase"/>
    <property type="match status" value="1"/>
</dbReference>
<name>A0ABQ8KWT1_9APHY</name>
<keyword evidence="4" id="KW-0479">Metal-binding</keyword>
<dbReference type="SUPFAM" id="SSF55821">
    <property type="entry name" value="YrdC/RibB"/>
    <property type="match status" value="1"/>
</dbReference>
<evidence type="ECO:0000256" key="5">
    <source>
        <dbReference type="SAM" id="MobiDB-lite"/>
    </source>
</evidence>
<protein>
    <recommendedName>
        <fullName evidence="2">3,4-dihydroxy-2-butanone-4-phosphate synthase</fullName>
        <ecNumber evidence="2">4.1.99.12</ecNumber>
    </recommendedName>
</protein>
<evidence type="ECO:0000256" key="3">
    <source>
        <dbReference type="ARBA" id="ARBA00022619"/>
    </source>
</evidence>
<evidence type="ECO:0000256" key="2">
    <source>
        <dbReference type="ARBA" id="ARBA00012153"/>
    </source>
</evidence>
<evidence type="ECO:0000256" key="4">
    <source>
        <dbReference type="ARBA" id="ARBA00022723"/>
    </source>
</evidence>